<dbReference type="EMBL" id="OU466857">
    <property type="protein sequence ID" value="CAH2033746.1"/>
    <property type="molecule type" value="Genomic_DNA"/>
</dbReference>
<organism evidence="1 2">
    <name type="scientific">Thlaspi arvense</name>
    <name type="common">Field penny-cress</name>
    <dbReference type="NCBI Taxonomy" id="13288"/>
    <lineage>
        <taxon>Eukaryota</taxon>
        <taxon>Viridiplantae</taxon>
        <taxon>Streptophyta</taxon>
        <taxon>Embryophyta</taxon>
        <taxon>Tracheophyta</taxon>
        <taxon>Spermatophyta</taxon>
        <taxon>Magnoliopsida</taxon>
        <taxon>eudicotyledons</taxon>
        <taxon>Gunneridae</taxon>
        <taxon>Pentapetalae</taxon>
        <taxon>rosids</taxon>
        <taxon>malvids</taxon>
        <taxon>Brassicales</taxon>
        <taxon>Brassicaceae</taxon>
        <taxon>Thlaspideae</taxon>
        <taxon>Thlaspi</taxon>
    </lineage>
</organism>
<gene>
    <name evidence="1" type="ORF">TAV2_LOCUS2440</name>
</gene>
<keyword evidence="2" id="KW-1185">Reference proteome</keyword>
<sequence>MILGFDLAEISLPSYMTGHVTGMMSYGCQSDYPYRTWVDRYAKLGLHRYNMLEGTRFELDS</sequence>
<dbReference type="AlphaFoldDB" id="A0AAU9R960"/>
<dbReference type="Proteomes" id="UP000836841">
    <property type="component" value="Chromosome 1"/>
</dbReference>
<proteinExistence type="predicted"/>
<name>A0AAU9R960_THLAR</name>
<reference evidence="1 2" key="1">
    <citation type="submission" date="2022-03" db="EMBL/GenBank/DDBJ databases">
        <authorList>
            <person name="Nunn A."/>
            <person name="Chopra R."/>
            <person name="Nunn A."/>
            <person name="Contreras Garrido A."/>
        </authorList>
    </citation>
    <scope>NUCLEOTIDE SEQUENCE [LARGE SCALE GENOMIC DNA]</scope>
</reference>
<evidence type="ECO:0000313" key="2">
    <source>
        <dbReference type="Proteomes" id="UP000836841"/>
    </source>
</evidence>
<evidence type="ECO:0000313" key="1">
    <source>
        <dbReference type="EMBL" id="CAH2033746.1"/>
    </source>
</evidence>
<accession>A0AAU9R960</accession>
<protein>
    <submittedName>
        <fullName evidence="1">Uncharacterized protein</fullName>
    </submittedName>
</protein>